<evidence type="ECO:0000256" key="1">
    <source>
        <dbReference type="SAM" id="MobiDB-lite"/>
    </source>
</evidence>
<proteinExistence type="predicted"/>
<dbReference type="EMBL" id="JBHSIT010000005">
    <property type="protein sequence ID" value="MFC4909630.1"/>
    <property type="molecule type" value="Genomic_DNA"/>
</dbReference>
<dbReference type="RefSeq" id="WP_378257281.1">
    <property type="nucleotide sequence ID" value="NZ_JBHSIT010000005.1"/>
</dbReference>
<reference evidence="3" key="1">
    <citation type="journal article" date="2019" name="Int. J. Syst. Evol. Microbiol.">
        <title>The Global Catalogue of Microorganisms (GCM) 10K type strain sequencing project: providing services to taxonomists for standard genome sequencing and annotation.</title>
        <authorList>
            <consortium name="The Broad Institute Genomics Platform"/>
            <consortium name="The Broad Institute Genome Sequencing Center for Infectious Disease"/>
            <person name="Wu L."/>
            <person name="Ma J."/>
        </authorList>
    </citation>
    <scope>NUCLEOTIDE SEQUENCE [LARGE SCALE GENOMIC DNA]</scope>
    <source>
        <strain evidence="3">KLKA75</strain>
    </source>
</reference>
<accession>A0ABV9U227</accession>
<evidence type="ECO:0000313" key="2">
    <source>
        <dbReference type="EMBL" id="MFC4909630.1"/>
    </source>
</evidence>
<gene>
    <name evidence="2" type="ORF">ACFPCY_20065</name>
</gene>
<dbReference type="Proteomes" id="UP001595872">
    <property type="component" value="Unassembled WGS sequence"/>
</dbReference>
<feature type="region of interest" description="Disordered" evidence="1">
    <location>
        <begin position="68"/>
        <end position="87"/>
    </location>
</feature>
<protein>
    <submittedName>
        <fullName evidence="2">Uncharacterized protein</fullName>
    </submittedName>
</protein>
<organism evidence="2 3">
    <name type="scientific">Actinomadura gamaensis</name>
    <dbReference type="NCBI Taxonomy" id="1763541"/>
    <lineage>
        <taxon>Bacteria</taxon>
        <taxon>Bacillati</taxon>
        <taxon>Actinomycetota</taxon>
        <taxon>Actinomycetes</taxon>
        <taxon>Streptosporangiales</taxon>
        <taxon>Thermomonosporaceae</taxon>
        <taxon>Actinomadura</taxon>
    </lineage>
</organism>
<sequence>MGTVGNGCGASDVPAFPDASDPALASGNAPTAGTEPVAARCTAVPGPLGRSGTTAGAAVLAASFGRRSRTGCADASTPPGMSPMTCGNAGEAGAAGASLSRSLGRTTALWTGVPAAGGGLGTLG</sequence>
<keyword evidence="3" id="KW-1185">Reference proteome</keyword>
<comment type="caution">
    <text evidence="2">The sequence shown here is derived from an EMBL/GenBank/DDBJ whole genome shotgun (WGS) entry which is preliminary data.</text>
</comment>
<name>A0ABV9U227_9ACTN</name>
<evidence type="ECO:0000313" key="3">
    <source>
        <dbReference type="Proteomes" id="UP001595872"/>
    </source>
</evidence>